<sequence>MKTRIIQLFLIKLLIRDDIVTDMSSSKLVLFYRDAVLLKNAMFTVILRDKKGDYALTMMQRDIARRIVYNLQKLSSTLLLQWDILQIARSLLMLK</sequence>
<reference evidence="1 2" key="1">
    <citation type="submission" date="2021-06" db="EMBL/GenBank/DDBJ databases">
        <title>Caerostris extrusa draft genome.</title>
        <authorList>
            <person name="Kono N."/>
            <person name="Arakawa K."/>
        </authorList>
    </citation>
    <scope>NUCLEOTIDE SEQUENCE [LARGE SCALE GENOMIC DNA]</scope>
</reference>
<evidence type="ECO:0000313" key="2">
    <source>
        <dbReference type="Proteomes" id="UP001054945"/>
    </source>
</evidence>
<gene>
    <name evidence="1" type="ORF">CEXT_546541</name>
</gene>
<dbReference type="AlphaFoldDB" id="A0AAV4QIU1"/>
<dbReference type="Proteomes" id="UP001054945">
    <property type="component" value="Unassembled WGS sequence"/>
</dbReference>
<protein>
    <submittedName>
        <fullName evidence="1">Uncharacterized protein</fullName>
    </submittedName>
</protein>
<keyword evidence="2" id="KW-1185">Reference proteome</keyword>
<evidence type="ECO:0000313" key="1">
    <source>
        <dbReference type="EMBL" id="GIY09583.1"/>
    </source>
</evidence>
<dbReference type="EMBL" id="BPLR01006403">
    <property type="protein sequence ID" value="GIY09583.1"/>
    <property type="molecule type" value="Genomic_DNA"/>
</dbReference>
<proteinExistence type="predicted"/>
<comment type="caution">
    <text evidence="1">The sequence shown here is derived from an EMBL/GenBank/DDBJ whole genome shotgun (WGS) entry which is preliminary data.</text>
</comment>
<accession>A0AAV4QIU1</accession>
<organism evidence="1 2">
    <name type="scientific">Caerostris extrusa</name>
    <name type="common">Bark spider</name>
    <name type="synonym">Caerostris bankana</name>
    <dbReference type="NCBI Taxonomy" id="172846"/>
    <lineage>
        <taxon>Eukaryota</taxon>
        <taxon>Metazoa</taxon>
        <taxon>Ecdysozoa</taxon>
        <taxon>Arthropoda</taxon>
        <taxon>Chelicerata</taxon>
        <taxon>Arachnida</taxon>
        <taxon>Araneae</taxon>
        <taxon>Araneomorphae</taxon>
        <taxon>Entelegynae</taxon>
        <taxon>Araneoidea</taxon>
        <taxon>Araneidae</taxon>
        <taxon>Caerostris</taxon>
    </lineage>
</organism>
<name>A0AAV4QIU1_CAEEX</name>